<evidence type="ECO:0000313" key="4">
    <source>
        <dbReference type="Proteomes" id="UP000325577"/>
    </source>
</evidence>
<dbReference type="Pfam" id="PF14383">
    <property type="entry name" value="VARLMGL"/>
    <property type="match status" value="1"/>
</dbReference>
<feature type="region of interest" description="Disordered" evidence="1">
    <location>
        <begin position="1"/>
        <end position="30"/>
    </location>
</feature>
<dbReference type="EMBL" id="CM018041">
    <property type="protein sequence ID" value="KAA8533794.1"/>
    <property type="molecule type" value="Genomic_DNA"/>
</dbReference>
<dbReference type="PANTHER" id="PTHR37751:SF1">
    <property type="entry name" value="LOW PROTEIN: M-PHASE INDUCER PHOSPHATASE-LIKE PROTEIN"/>
    <property type="match status" value="1"/>
</dbReference>
<evidence type="ECO:0000313" key="3">
    <source>
        <dbReference type="EMBL" id="KAA8533794.1"/>
    </source>
</evidence>
<gene>
    <name evidence="3" type="ORF">F0562_031311</name>
</gene>
<feature type="region of interest" description="Disordered" evidence="1">
    <location>
        <begin position="251"/>
        <end position="276"/>
    </location>
</feature>
<keyword evidence="4" id="KW-1185">Reference proteome</keyword>
<protein>
    <recommendedName>
        <fullName evidence="2">DUF3741 domain-containing protein</fullName>
    </recommendedName>
</protein>
<dbReference type="Proteomes" id="UP000325577">
    <property type="component" value="Linkage Group LG18"/>
</dbReference>
<dbReference type="AlphaFoldDB" id="A0A5J5AU45"/>
<sequence>MGKERFYWGGSGSRSTERGRSSGGEKGSSTTPGCMCAVLQLFDFHQFQFAVHDQQLPLDPDNFPPEEPTVLKGVEAPRNSLELEEPFMAATCSSSSAMKEQQNLNIPVGIQIKTSGCSTVSASRARTDDLSLEFSSSPGTKTPNLVARLMGLDLLPESSFPSLSSTSNPLPKSHLHPRVQNLKQEYQSRQMLQCRSSGNRSLFDAEITGTRSLPETPRISSARRSDIDHRLSVQINKENVSVSEEFEFSSYSTPRTARRRELKQEDENRSQSNYGRQIVKQVRESVSRRVGLDITNTTKKQRRSKRSACSSTEIKESIKGYFNKIINRG</sequence>
<dbReference type="PANTHER" id="PTHR37751">
    <property type="entry name" value="LOW PROTEIN: M-PHASE INDUCER PHOSPHATASE-LIKE PROTEIN"/>
    <property type="match status" value="1"/>
</dbReference>
<organism evidence="3 4">
    <name type="scientific">Nyssa sinensis</name>
    <dbReference type="NCBI Taxonomy" id="561372"/>
    <lineage>
        <taxon>Eukaryota</taxon>
        <taxon>Viridiplantae</taxon>
        <taxon>Streptophyta</taxon>
        <taxon>Embryophyta</taxon>
        <taxon>Tracheophyta</taxon>
        <taxon>Spermatophyta</taxon>
        <taxon>Magnoliopsida</taxon>
        <taxon>eudicotyledons</taxon>
        <taxon>Gunneridae</taxon>
        <taxon>Pentapetalae</taxon>
        <taxon>asterids</taxon>
        <taxon>Cornales</taxon>
        <taxon>Nyssaceae</taxon>
        <taxon>Nyssa</taxon>
    </lineage>
</organism>
<name>A0A5J5AU45_9ASTE</name>
<accession>A0A5J5AU45</accession>
<proteinExistence type="predicted"/>
<evidence type="ECO:0000256" key="1">
    <source>
        <dbReference type="SAM" id="MobiDB-lite"/>
    </source>
</evidence>
<dbReference type="InterPro" id="IPR032795">
    <property type="entry name" value="DUF3741-assoc"/>
</dbReference>
<reference evidence="3 4" key="1">
    <citation type="submission" date="2019-09" db="EMBL/GenBank/DDBJ databases">
        <title>A chromosome-level genome assembly of the Chinese tupelo Nyssa sinensis.</title>
        <authorList>
            <person name="Yang X."/>
            <person name="Kang M."/>
            <person name="Yang Y."/>
            <person name="Xiong H."/>
            <person name="Wang M."/>
            <person name="Zhang Z."/>
            <person name="Wang Z."/>
            <person name="Wu H."/>
            <person name="Ma T."/>
            <person name="Liu J."/>
            <person name="Xi Z."/>
        </authorList>
    </citation>
    <scope>NUCLEOTIDE SEQUENCE [LARGE SCALE GENOMIC DNA]</scope>
    <source>
        <strain evidence="3">J267</strain>
        <tissue evidence="3">Leaf</tissue>
    </source>
</reference>
<dbReference type="OrthoDB" id="1939700at2759"/>
<evidence type="ECO:0000259" key="2">
    <source>
        <dbReference type="Pfam" id="PF14383"/>
    </source>
</evidence>
<feature type="domain" description="DUF3741" evidence="2">
    <location>
        <begin position="136"/>
        <end position="160"/>
    </location>
</feature>